<evidence type="ECO:0000313" key="2">
    <source>
        <dbReference type="EMBL" id="GGA93545.1"/>
    </source>
</evidence>
<dbReference type="Proteomes" id="UP000243706">
    <property type="component" value="Chromosome 1"/>
</dbReference>
<dbReference type="AlphaFoldDB" id="A0A240BXX9"/>
<dbReference type="PROSITE" id="PS50943">
    <property type="entry name" value="HTH_CROC1"/>
    <property type="match status" value="1"/>
</dbReference>
<dbReference type="SMART" id="SM00530">
    <property type="entry name" value="HTH_XRE"/>
    <property type="match status" value="1"/>
</dbReference>
<dbReference type="KEGG" id="smus:C7J88_09470"/>
<dbReference type="RefSeq" id="WP_095115691.1">
    <property type="nucleotide sequence ID" value="NZ_BMCB01000010.1"/>
</dbReference>
<dbReference type="EMBL" id="LT906464">
    <property type="protein sequence ID" value="SNW00520.1"/>
    <property type="molecule type" value="Genomic_DNA"/>
</dbReference>
<dbReference type="Proteomes" id="UP000652995">
    <property type="component" value="Unassembled WGS sequence"/>
</dbReference>
<dbReference type="InterPro" id="IPR010982">
    <property type="entry name" value="Lambda_DNA-bd_dom_sf"/>
</dbReference>
<dbReference type="InterPro" id="IPR001387">
    <property type="entry name" value="Cro/C1-type_HTH"/>
</dbReference>
<evidence type="ECO:0000313" key="4">
    <source>
        <dbReference type="Proteomes" id="UP000243706"/>
    </source>
</evidence>
<keyword evidence="5" id="KW-1185">Reference proteome</keyword>
<reference evidence="3 4" key="2">
    <citation type="submission" date="2017-06" db="EMBL/GenBank/DDBJ databases">
        <authorList>
            <consortium name="Pathogen Informatics"/>
        </authorList>
    </citation>
    <scope>NUCLEOTIDE SEQUENCE [LARGE SCALE GENOMIC DNA]</scope>
    <source>
        <strain evidence="3 4">NCTC13833</strain>
    </source>
</reference>
<evidence type="ECO:0000259" key="1">
    <source>
        <dbReference type="PROSITE" id="PS50943"/>
    </source>
</evidence>
<reference evidence="5" key="3">
    <citation type="journal article" date="2019" name="Int. J. Syst. Evol. Microbiol.">
        <title>The Global Catalogue of Microorganisms (GCM) 10K type strain sequencing project: providing services to taxonomists for standard genome sequencing and annotation.</title>
        <authorList>
            <consortium name="The Broad Institute Genomics Platform"/>
            <consortium name="The Broad Institute Genome Sequencing Center for Infectious Disease"/>
            <person name="Wu L."/>
            <person name="Ma J."/>
        </authorList>
    </citation>
    <scope>NUCLEOTIDE SEQUENCE [LARGE SCALE GENOMIC DNA]</scope>
    <source>
        <strain evidence="5">CCM 4175</strain>
    </source>
</reference>
<dbReference type="Pfam" id="PF01381">
    <property type="entry name" value="HTH_3"/>
    <property type="match status" value="1"/>
</dbReference>
<reference evidence="2" key="1">
    <citation type="journal article" date="2014" name="Int. J. Syst. Evol. Microbiol.">
        <title>Complete genome of a new Firmicutes species belonging to the dominant human colonic microbiota ('Ruminococcus bicirculans') reveals two chromosomes and a selective capacity to utilize plant glucans.</title>
        <authorList>
            <consortium name="NISC Comparative Sequencing Program"/>
            <person name="Wegmann U."/>
            <person name="Louis P."/>
            <person name="Goesmann A."/>
            <person name="Henrissat B."/>
            <person name="Duncan S.H."/>
            <person name="Flint H.J."/>
        </authorList>
    </citation>
    <scope>NUCLEOTIDE SEQUENCE</scope>
    <source>
        <strain evidence="2">CCM 4175</strain>
    </source>
</reference>
<proteinExistence type="predicted"/>
<reference evidence="2" key="4">
    <citation type="submission" date="2024-05" db="EMBL/GenBank/DDBJ databases">
        <authorList>
            <person name="Sun Q."/>
            <person name="Sedlacek I."/>
        </authorList>
    </citation>
    <scope>NUCLEOTIDE SEQUENCE</scope>
    <source>
        <strain evidence="2">CCM 4175</strain>
    </source>
</reference>
<dbReference type="CDD" id="cd00093">
    <property type="entry name" value="HTH_XRE"/>
    <property type="match status" value="1"/>
</dbReference>
<dbReference type="OrthoDB" id="2365258at2"/>
<gene>
    <name evidence="2" type="ORF">GCM10007183_17220</name>
    <name evidence="3" type="ORF">SAMEA4412661_00472</name>
</gene>
<evidence type="ECO:0000313" key="5">
    <source>
        <dbReference type="Proteomes" id="UP000652995"/>
    </source>
</evidence>
<organism evidence="3 4">
    <name type="scientific">Staphylococcus muscae</name>
    <dbReference type="NCBI Taxonomy" id="1294"/>
    <lineage>
        <taxon>Bacteria</taxon>
        <taxon>Bacillati</taxon>
        <taxon>Bacillota</taxon>
        <taxon>Bacilli</taxon>
        <taxon>Bacillales</taxon>
        <taxon>Staphylococcaceae</taxon>
        <taxon>Staphylococcus</taxon>
    </lineage>
</organism>
<protein>
    <submittedName>
        <fullName evidence="3">Transcriptional regulator</fullName>
    </submittedName>
</protein>
<dbReference type="SUPFAM" id="SSF47413">
    <property type="entry name" value="lambda repressor-like DNA-binding domains"/>
    <property type="match status" value="1"/>
</dbReference>
<dbReference type="GO" id="GO:0003677">
    <property type="term" value="F:DNA binding"/>
    <property type="evidence" value="ECO:0007669"/>
    <property type="project" value="InterPro"/>
</dbReference>
<dbReference type="EMBL" id="BMCB01000010">
    <property type="protein sequence ID" value="GGA93545.1"/>
    <property type="molecule type" value="Genomic_DNA"/>
</dbReference>
<accession>A0A240BXX9</accession>
<dbReference type="Gene3D" id="1.10.260.40">
    <property type="entry name" value="lambda repressor-like DNA-binding domains"/>
    <property type="match status" value="1"/>
</dbReference>
<name>A0A240BXX9_9STAP</name>
<feature type="domain" description="HTH cro/C1-type" evidence="1">
    <location>
        <begin position="13"/>
        <end position="67"/>
    </location>
</feature>
<evidence type="ECO:0000313" key="3">
    <source>
        <dbReference type="EMBL" id="SNW00520.1"/>
    </source>
</evidence>
<sequence length="75" mass="8613">MVSVQVKKEPYTLKMLRAKYDLTQAQAGAKVGVSADVWHNWEKAKTFPNIPQLQKIEKEFNVTYNDIIFLTNNNG</sequence>